<reference evidence="4 5" key="1">
    <citation type="submission" date="2014-04" db="EMBL/GenBank/DDBJ databases">
        <authorList>
            <consortium name="DOE Joint Genome Institute"/>
            <person name="Kuo A."/>
            <person name="Martino E."/>
            <person name="Perotto S."/>
            <person name="Kohler A."/>
            <person name="Nagy L.G."/>
            <person name="Floudas D."/>
            <person name="Copeland A."/>
            <person name="Barry K.W."/>
            <person name="Cichocki N."/>
            <person name="Veneault-Fourrey C."/>
            <person name="LaButti K."/>
            <person name="Lindquist E.A."/>
            <person name="Lipzen A."/>
            <person name="Lundell T."/>
            <person name="Morin E."/>
            <person name="Murat C."/>
            <person name="Sun H."/>
            <person name="Tunlid A."/>
            <person name="Henrissat B."/>
            <person name="Grigoriev I.V."/>
            <person name="Hibbett D.S."/>
            <person name="Martin F."/>
            <person name="Nordberg H.P."/>
            <person name="Cantor M.N."/>
            <person name="Hua S.X."/>
        </authorList>
    </citation>
    <scope>NUCLEOTIDE SEQUENCE [LARGE SCALE GENOMIC DNA]</scope>
    <source>
        <strain evidence="4 5">Zn</strain>
    </source>
</reference>
<comment type="subcellular location">
    <subcellularLocation>
        <location evidence="1">Nucleus</location>
    </subcellularLocation>
</comment>
<dbReference type="GO" id="GO:0000445">
    <property type="term" value="C:THO complex part of transcription export complex"/>
    <property type="evidence" value="ECO:0007669"/>
    <property type="project" value="TreeGrafter"/>
</dbReference>
<dbReference type="InParanoid" id="A0A0C3H955"/>
<gene>
    <name evidence="4" type="ORF">OIDMADRAFT_157099</name>
</gene>
<dbReference type="AlphaFoldDB" id="A0A0C3H955"/>
<dbReference type="PANTHER" id="PTHR13375:SF3">
    <property type="entry name" value="THO COMPLEX SUBUNIT 5 HOMOLOG"/>
    <property type="match status" value="1"/>
</dbReference>
<evidence type="ECO:0000256" key="3">
    <source>
        <dbReference type="ARBA" id="ARBA00023242"/>
    </source>
</evidence>
<accession>A0A0C3H955</accession>
<sequence length="211" mass="24157">MPVDDTISDPSLRLALQTSHQTRDQAVSLLDQISAIPPASEPSEELQLQISKEQKRLLACLSQLRGLHRNAHVDARETKAQTAEMRQEVDKLHLQLQNLYYEQRHLQGEISACESYDHKYLQLPLIPVEQFLAEHPEHADADENALTIARIEHEHAERLALEEQRQGLLKKKQGLIADNKKRKDDLANLDKDLEKFIDAAKPIQKTFEKVV</sequence>
<evidence type="ECO:0000256" key="2">
    <source>
        <dbReference type="ARBA" id="ARBA00008044"/>
    </source>
</evidence>
<comment type="similarity">
    <text evidence="2">Belongs to the THOC5 family.</text>
</comment>
<protein>
    <recommendedName>
        <fullName evidence="6">Fms interacting protein</fullName>
    </recommendedName>
</protein>
<organism evidence="4 5">
    <name type="scientific">Oidiodendron maius (strain Zn)</name>
    <dbReference type="NCBI Taxonomy" id="913774"/>
    <lineage>
        <taxon>Eukaryota</taxon>
        <taxon>Fungi</taxon>
        <taxon>Dikarya</taxon>
        <taxon>Ascomycota</taxon>
        <taxon>Pezizomycotina</taxon>
        <taxon>Leotiomycetes</taxon>
        <taxon>Leotiomycetes incertae sedis</taxon>
        <taxon>Myxotrichaceae</taxon>
        <taxon>Oidiodendron</taxon>
    </lineage>
</organism>
<proteinExistence type="inferred from homology"/>
<dbReference type="Pfam" id="PF09766">
    <property type="entry name" value="FmiP_Thoc5"/>
    <property type="match status" value="1"/>
</dbReference>
<reference evidence="5" key="2">
    <citation type="submission" date="2015-01" db="EMBL/GenBank/DDBJ databases">
        <title>Evolutionary Origins and Diversification of the Mycorrhizal Mutualists.</title>
        <authorList>
            <consortium name="DOE Joint Genome Institute"/>
            <consortium name="Mycorrhizal Genomics Consortium"/>
            <person name="Kohler A."/>
            <person name="Kuo A."/>
            <person name="Nagy L.G."/>
            <person name="Floudas D."/>
            <person name="Copeland A."/>
            <person name="Barry K.W."/>
            <person name="Cichocki N."/>
            <person name="Veneault-Fourrey C."/>
            <person name="LaButti K."/>
            <person name="Lindquist E.A."/>
            <person name="Lipzen A."/>
            <person name="Lundell T."/>
            <person name="Morin E."/>
            <person name="Murat C."/>
            <person name="Riley R."/>
            <person name="Ohm R."/>
            <person name="Sun H."/>
            <person name="Tunlid A."/>
            <person name="Henrissat B."/>
            <person name="Grigoriev I.V."/>
            <person name="Hibbett D.S."/>
            <person name="Martin F."/>
        </authorList>
    </citation>
    <scope>NUCLEOTIDE SEQUENCE [LARGE SCALE GENOMIC DNA]</scope>
    <source>
        <strain evidence="5">Zn</strain>
    </source>
</reference>
<dbReference type="EMBL" id="KN832872">
    <property type="protein sequence ID" value="KIN04781.1"/>
    <property type="molecule type" value="Genomic_DNA"/>
</dbReference>
<evidence type="ECO:0000313" key="4">
    <source>
        <dbReference type="EMBL" id="KIN04781.1"/>
    </source>
</evidence>
<dbReference type="GO" id="GO:0003729">
    <property type="term" value="F:mRNA binding"/>
    <property type="evidence" value="ECO:0007669"/>
    <property type="project" value="TreeGrafter"/>
</dbReference>
<dbReference type="GO" id="GO:0006406">
    <property type="term" value="P:mRNA export from nucleus"/>
    <property type="evidence" value="ECO:0007669"/>
    <property type="project" value="TreeGrafter"/>
</dbReference>
<keyword evidence="3" id="KW-0539">Nucleus</keyword>
<dbReference type="STRING" id="913774.A0A0C3H955"/>
<name>A0A0C3H955_OIDMZ</name>
<dbReference type="HOGENOM" id="CLU_082754_0_0_1"/>
<dbReference type="Proteomes" id="UP000054321">
    <property type="component" value="Unassembled WGS sequence"/>
</dbReference>
<evidence type="ECO:0000256" key="1">
    <source>
        <dbReference type="ARBA" id="ARBA00004123"/>
    </source>
</evidence>
<dbReference type="PANTHER" id="PTHR13375">
    <property type="entry name" value="FMS INTERACTING PROTEIN"/>
    <property type="match status" value="1"/>
</dbReference>
<evidence type="ECO:0008006" key="6">
    <source>
        <dbReference type="Google" id="ProtNLM"/>
    </source>
</evidence>
<keyword evidence="5" id="KW-1185">Reference proteome</keyword>
<evidence type="ECO:0000313" key="5">
    <source>
        <dbReference type="Proteomes" id="UP000054321"/>
    </source>
</evidence>
<dbReference type="OrthoDB" id="20582at2759"/>
<dbReference type="InterPro" id="IPR019163">
    <property type="entry name" value="THO_Thoc5"/>
</dbReference>